<keyword evidence="6" id="KW-1185">Reference proteome</keyword>
<keyword evidence="1 5" id="KW-0808">Transferase</keyword>
<evidence type="ECO:0000256" key="3">
    <source>
        <dbReference type="SAM" id="MobiDB-lite"/>
    </source>
</evidence>
<evidence type="ECO:0000313" key="5">
    <source>
        <dbReference type="EMBL" id="TMR28108.1"/>
    </source>
</evidence>
<evidence type="ECO:0000259" key="4">
    <source>
        <dbReference type="PROSITE" id="PS51186"/>
    </source>
</evidence>
<dbReference type="OrthoDB" id="4322031at2"/>
<evidence type="ECO:0000256" key="2">
    <source>
        <dbReference type="ARBA" id="ARBA00023315"/>
    </source>
</evidence>
<dbReference type="GO" id="GO:0016747">
    <property type="term" value="F:acyltransferase activity, transferring groups other than amino-acyl groups"/>
    <property type="evidence" value="ECO:0007669"/>
    <property type="project" value="InterPro"/>
</dbReference>
<dbReference type="Pfam" id="PF13673">
    <property type="entry name" value="Acetyltransf_10"/>
    <property type="match status" value="1"/>
</dbReference>
<organism evidence="5 6">
    <name type="scientific">Actinomadura geliboluensis</name>
    <dbReference type="NCBI Taxonomy" id="882440"/>
    <lineage>
        <taxon>Bacteria</taxon>
        <taxon>Bacillati</taxon>
        <taxon>Actinomycetota</taxon>
        <taxon>Actinomycetes</taxon>
        <taxon>Streptosporangiales</taxon>
        <taxon>Thermomonosporaceae</taxon>
        <taxon>Actinomadura</taxon>
    </lineage>
</organism>
<dbReference type="AlphaFoldDB" id="A0A5S4G544"/>
<dbReference type="InterPro" id="IPR000182">
    <property type="entry name" value="GNAT_dom"/>
</dbReference>
<keyword evidence="2" id="KW-0012">Acyltransferase</keyword>
<dbReference type="CDD" id="cd04301">
    <property type="entry name" value="NAT_SF"/>
    <property type="match status" value="1"/>
</dbReference>
<sequence length="180" mass="19214">MSAANREAGVAPTGSRPVSESAVAIERAGPDDAGELMTVQRAAYVAEAQLYGDPFLPPLVESVEQLRKVLAGDAVVLKAVLGGRVVGAVRAQFSDHTCLVGRLVVVPDLQGRGIGRRLMAELEGEVAGRVDACVLFTGHLSDANLRLYRRLGYSETHRERVAAHLTLVHMRKPLVPVETG</sequence>
<gene>
    <name evidence="5" type="ORF">ETD96_38120</name>
</gene>
<proteinExistence type="predicted"/>
<dbReference type="SUPFAM" id="SSF55729">
    <property type="entry name" value="Acyl-CoA N-acyltransferases (Nat)"/>
    <property type="match status" value="1"/>
</dbReference>
<evidence type="ECO:0000256" key="1">
    <source>
        <dbReference type="ARBA" id="ARBA00022679"/>
    </source>
</evidence>
<evidence type="ECO:0000313" key="6">
    <source>
        <dbReference type="Proteomes" id="UP000305238"/>
    </source>
</evidence>
<feature type="domain" description="N-acetyltransferase" evidence="4">
    <location>
        <begin position="23"/>
        <end position="175"/>
    </location>
</feature>
<reference evidence="5 6" key="1">
    <citation type="submission" date="2019-05" db="EMBL/GenBank/DDBJ databases">
        <title>Draft genome sequence of Actinomadura geliboluensis A8036.</title>
        <authorList>
            <person name="Saricaoglu S."/>
            <person name="Isik K."/>
        </authorList>
    </citation>
    <scope>NUCLEOTIDE SEQUENCE [LARGE SCALE GENOMIC DNA]</scope>
    <source>
        <strain evidence="5 6">A8036</strain>
    </source>
</reference>
<feature type="region of interest" description="Disordered" evidence="3">
    <location>
        <begin position="1"/>
        <end position="22"/>
    </location>
</feature>
<dbReference type="EMBL" id="VCKZ01000451">
    <property type="protein sequence ID" value="TMR28108.1"/>
    <property type="molecule type" value="Genomic_DNA"/>
</dbReference>
<dbReference type="RefSeq" id="WP_138641354.1">
    <property type="nucleotide sequence ID" value="NZ_JASWDG010000178.1"/>
</dbReference>
<accession>A0A5S4G544</accession>
<comment type="caution">
    <text evidence="5">The sequence shown here is derived from an EMBL/GenBank/DDBJ whole genome shotgun (WGS) entry which is preliminary data.</text>
</comment>
<dbReference type="Gene3D" id="3.40.630.30">
    <property type="match status" value="1"/>
</dbReference>
<dbReference type="PROSITE" id="PS51186">
    <property type="entry name" value="GNAT"/>
    <property type="match status" value="1"/>
</dbReference>
<dbReference type="InterPro" id="IPR050832">
    <property type="entry name" value="Bact_Acetyltransf"/>
</dbReference>
<dbReference type="PANTHER" id="PTHR43877">
    <property type="entry name" value="AMINOALKYLPHOSPHONATE N-ACETYLTRANSFERASE-RELATED-RELATED"/>
    <property type="match status" value="1"/>
</dbReference>
<dbReference type="InterPro" id="IPR016181">
    <property type="entry name" value="Acyl_CoA_acyltransferase"/>
</dbReference>
<name>A0A5S4G544_9ACTN</name>
<dbReference type="Proteomes" id="UP000305238">
    <property type="component" value="Unassembled WGS sequence"/>
</dbReference>
<protein>
    <submittedName>
        <fullName evidence="5">GNAT family N-acetyltransferase</fullName>
    </submittedName>
</protein>